<evidence type="ECO:0000256" key="1">
    <source>
        <dbReference type="ARBA" id="ARBA00023002"/>
    </source>
</evidence>
<dbReference type="PANTHER" id="PTHR13847:SF287">
    <property type="entry name" value="FAD-DEPENDENT OXIDOREDUCTASE DOMAIN-CONTAINING PROTEIN 1"/>
    <property type="match status" value="1"/>
</dbReference>
<gene>
    <name evidence="3" type="ORF">AWJ14_07125</name>
</gene>
<proteinExistence type="predicted"/>
<dbReference type="PANTHER" id="PTHR13847">
    <property type="entry name" value="SARCOSINE DEHYDROGENASE-RELATED"/>
    <property type="match status" value="1"/>
</dbReference>
<keyword evidence="4" id="KW-1185">Reference proteome</keyword>
<dbReference type="GO" id="GO:0016491">
    <property type="term" value="F:oxidoreductase activity"/>
    <property type="evidence" value="ECO:0007669"/>
    <property type="project" value="UniProtKB-KW"/>
</dbReference>
<dbReference type="EMBL" id="LQZT01000023">
    <property type="protein sequence ID" value="OCW56925.1"/>
    <property type="molecule type" value="Genomic_DNA"/>
</dbReference>
<dbReference type="OrthoDB" id="7421214at2"/>
<dbReference type="Gene3D" id="3.30.9.10">
    <property type="entry name" value="D-Amino Acid Oxidase, subunit A, domain 2"/>
    <property type="match status" value="1"/>
</dbReference>
<protein>
    <submittedName>
        <fullName evidence="3">Glycerol-3-phosphate dehydrogenase</fullName>
    </submittedName>
</protein>
<dbReference type="InterPro" id="IPR006076">
    <property type="entry name" value="FAD-dep_OxRdtase"/>
</dbReference>
<dbReference type="InterPro" id="IPR036188">
    <property type="entry name" value="FAD/NAD-bd_sf"/>
</dbReference>
<name>A0A1C1YTY2_9HYPH</name>
<reference evidence="3 4" key="1">
    <citation type="submission" date="2015-12" db="EMBL/GenBank/DDBJ databases">
        <authorList>
            <person name="Shamseldin A."/>
            <person name="Moawad H."/>
            <person name="Abd El-Rahim W.M."/>
            <person name="Sadowsky M.J."/>
        </authorList>
    </citation>
    <scope>NUCLEOTIDE SEQUENCE [LARGE SCALE GENOMIC DNA]</scope>
    <source>
        <strain evidence="3 4">JC234</strain>
    </source>
</reference>
<feature type="domain" description="FAD dependent oxidoreductase" evidence="2">
    <location>
        <begin position="6"/>
        <end position="344"/>
    </location>
</feature>
<evidence type="ECO:0000259" key="2">
    <source>
        <dbReference type="Pfam" id="PF01266"/>
    </source>
</evidence>
<organism evidence="3 4">
    <name type="scientific">Hoeflea olei</name>
    <dbReference type="NCBI Taxonomy" id="1480615"/>
    <lineage>
        <taxon>Bacteria</taxon>
        <taxon>Pseudomonadati</taxon>
        <taxon>Pseudomonadota</taxon>
        <taxon>Alphaproteobacteria</taxon>
        <taxon>Hyphomicrobiales</taxon>
        <taxon>Rhizobiaceae</taxon>
        <taxon>Hoeflea</taxon>
    </lineage>
</organism>
<sequence>MGEVSDILVIGGGIAGISAAARLAPEASVTVLEAEPMIGHHSSGRSAAIFLRNYGNATLRALNAASEPFLAAPEGVSDTSLLSPRGELLLATEDDVDRFEDYLDGSVGLERITAAHACELVPILRQEMIVAAAIEWDAQDIDVDRMLQGFARRLRGHGGRIVTGAPAQSISRRDGIWTVATPAGSFAAPVLVNAAGGWADTVARLAGVRPLGLQPLRRSAALIPAPEGHDISRWPLFANAGDQWYAKPEAGKLMISPADEDPIDPHDVWADEMVIAEGLYRYEQAVTAPVTRVEHSWAGMRTFAPDRSPVVGFAAEDNGFFWLAGQGGYGMQTAPALSQLAADLCLGRLSPLPPVVLEALSPKRAALHNREDSRHE</sequence>
<dbReference type="GO" id="GO:0005737">
    <property type="term" value="C:cytoplasm"/>
    <property type="evidence" value="ECO:0007669"/>
    <property type="project" value="TreeGrafter"/>
</dbReference>
<evidence type="ECO:0000313" key="3">
    <source>
        <dbReference type="EMBL" id="OCW56925.1"/>
    </source>
</evidence>
<dbReference type="RefSeq" id="WP_066180032.1">
    <property type="nucleotide sequence ID" value="NZ_LQZT01000023.1"/>
</dbReference>
<dbReference type="AlphaFoldDB" id="A0A1C1YTY2"/>
<keyword evidence="1" id="KW-0560">Oxidoreductase</keyword>
<dbReference type="Pfam" id="PF01266">
    <property type="entry name" value="DAO"/>
    <property type="match status" value="1"/>
</dbReference>
<comment type="caution">
    <text evidence="3">The sequence shown here is derived from an EMBL/GenBank/DDBJ whole genome shotgun (WGS) entry which is preliminary data.</text>
</comment>
<dbReference type="Gene3D" id="3.50.50.60">
    <property type="entry name" value="FAD/NAD(P)-binding domain"/>
    <property type="match status" value="1"/>
</dbReference>
<dbReference type="SUPFAM" id="SSF51905">
    <property type="entry name" value="FAD/NAD(P)-binding domain"/>
    <property type="match status" value="1"/>
</dbReference>
<accession>A0A1C1YTY2</accession>
<dbReference type="Proteomes" id="UP000094795">
    <property type="component" value="Unassembled WGS sequence"/>
</dbReference>
<dbReference type="STRING" id="1480615.AWJ14_07125"/>
<evidence type="ECO:0000313" key="4">
    <source>
        <dbReference type="Proteomes" id="UP000094795"/>
    </source>
</evidence>